<comment type="caution">
    <text evidence="11">The sequence shown here is derived from an EMBL/GenBank/DDBJ whole genome shotgun (WGS) entry which is preliminary data.</text>
</comment>
<dbReference type="SUPFAM" id="SSF49464">
    <property type="entry name" value="Carboxypeptidase regulatory domain-like"/>
    <property type="match status" value="1"/>
</dbReference>
<evidence type="ECO:0000256" key="4">
    <source>
        <dbReference type="ARBA" id="ARBA00022692"/>
    </source>
</evidence>
<dbReference type="PANTHER" id="PTHR30069:SF29">
    <property type="entry name" value="HEMOGLOBIN AND HEMOGLOBIN-HAPTOGLOBIN-BINDING PROTEIN 1-RELATED"/>
    <property type="match status" value="1"/>
</dbReference>
<dbReference type="Gene3D" id="2.40.170.20">
    <property type="entry name" value="TonB-dependent receptor, beta-barrel domain"/>
    <property type="match status" value="1"/>
</dbReference>
<evidence type="ECO:0000256" key="8">
    <source>
        <dbReference type="PROSITE-ProRule" id="PRU01360"/>
    </source>
</evidence>
<evidence type="ECO:0000259" key="10">
    <source>
        <dbReference type="Pfam" id="PF14905"/>
    </source>
</evidence>
<evidence type="ECO:0000313" key="12">
    <source>
        <dbReference type="Proteomes" id="UP000664480"/>
    </source>
</evidence>
<dbReference type="InterPro" id="IPR039426">
    <property type="entry name" value="TonB-dep_rcpt-like"/>
</dbReference>
<evidence type="ECO:0000256" key="5">
    <source>
        <dbReference type="ARBA" id="ARBA00022729"/>
    </source>
</evidence>
<dbReference type="Gene3D" id="2.170.130.10">
    <property type="entry name" value="TonB-dependent receptor, plug domain"/>
    <property type="match status" value="1"/>
</dbReference>
<keyword evidence="6 8" id="KW-0472">Membrane</keyword>
<dbReference type="PROSITE" id="PS52016">
    <property type="entry name" value="TONB_DEPENDENT_REC_3"/>
    <property type="match status" value="1"/>
</dbReference>
<sequence length="799" mass="90730">MNTIPKINLGKFGALLLLSIIFSSLGFSQQNKAKLTGSIQEKSTANPLGFASVAVYTEKDSLVAGGISEENGKFSIDVPMGEYYTLIEFMGFESYKSNLIIFSKDNSKVDLGLIELETTAGDLDEVVVQGEKTLMELSLDKRVFNVGKDLANAGGTANDILMNLPSVSVDPEGNVRLRGSSNVRILIDGKPSGLVSFKGGAGLRQLQANMVERVEVITNPSARYEAEGMAGVINIVLKKDNNQGFNGSFEVIVGTPLNLGFSTNLNYRKNRINWFINYSLARRHQPNVSELYQEVYNEDGSTSILSQNNAGILKGFNNNIRGGLDYYFNEKSILTASYLWRRSDARRITDIRYEDYLNNFDTYLGYSLRQQDETEAEPNSEVIVSYKKNFEQKGHELTTAFTYLNYWERSDQKFTQSSYNPNGQLIADSDLLQTSLNDEYENQYLLQLDYVKPFAKEGKFETGLRTSFREMENDFVVSEENESGELVPLPGLDNIFLYNENILAAYGILGNKTGKWSYQGGLRVEHTDVETILVETNEKNPRKYTNLFPSAHLTYNISTENAFQLSYSRRVRRPVYNDLSPYVTFSDQRNFFSGNPDLNPEFTDAFELGHIKYFEKGTLFSTVYFRNTTDKIERIRTVNDDGFSVTAPYNLTGEKSFGVEFSSDYKINDWWKLDLNVNFFHANIDGSNIEADFQAKTYSWLLRQTSRFTISNGLDIQLRANYDARQKTAQGVRKGIFFMDLSASKSILGERGNLILTVNDIFNSRRNRYIIEGENFFTEGNSQFVRRQINLTISYRLRQ</sequence>
<evidence type="ECO:0000256" key="6">
    <source>
        <dbReference type="ARBA" id="ARBA00023136"/>
    </source>
</evidence>
<comment type="similarity">
    <text evidence="8">Belongs to the TonB-dependent receptor family.</text>
</comment>
<keyword evidence="3 8" id="KW-1134">Transmembrane beta strand</keyword>
<evidence type="ECO:0000256" key="3">
    <source>
        <dbReference type="ARBA" id="ARBA00022452"/>
    </source>
</evidence>
<dbReference type="Proteomes" id="UP000664480">
    <property type="component" value="Unassembled WGS sequence"/>
</dbReference>
<dbReference type="InterPro" id="IPR041700">
    <property type="entry name" value="OMP_b-brl_3"/>
</dbReference>
<evidence type="ECO:0000259" key="9">
    <source>
        <dbReference type="Pfam" id="PF07715"/>
    </source>
</evidence>
<dbReference type="Pfam" id="PF14905">
    <property type="entry name" value="OMP_b-brl_3"/>
    <property type="match status" value="1"/>
</dbReference>
<dbReference type="InterPro" id="IPR037066">
    <property type="entry name" value="Plug_dom_sf"/>
</dbReference>
<evidence type="ECO:0000256" key="2">
    <source>
        <dbReference type="ARBA" id="ARBA00022448"/>
    </source>
</evidence>
<dbReference type="Pfam" id="PF13715">
    <property type="entry name" value="CarbopepD_reg_2"/>
    <property type="match status" value="1"/>
</dbReference>
<protein>
    <submittedName>
        <fullName evidence="11">TonB-dependent receptor</fullName>
    </submittedName>
</protein>
<keyword evidence="7 8" id="KW-0998">Cell outer membrane</keyword>
<feature type="domain" description="Outer membrane protein beta-barrel" evidence="10">
    <location>
        <begin position="388"/>
        <end position="795"/>
    </location>
</feature>
<organism evidence="11 12">
    <name type="scientific">Algoriphagus pacificus</name>
    <dbReference type="NCBI Taxonomy" id="2811234"/>
    <lineage>
        <taxon>Bacteria</taxon>
        <taxon>Pseudomonadati</taxon>
        <taxon>Bacteroidota</taxon>
        <taxon>Cytophagia</taxon>
        <taxon>Cytophagales</taxon>
        <taxon>Cyclobacteriaceae</taxon>
        <taxon>Algoriphagus</taxon>
    </lineage>
</organism>
<dbReference type="Pfam" id="PF07715">
    <property type="entry name" value="Plug"/>
    <property type="match status" value="1"/>
</dbReference>
<name>A0ABS3CDY1_9BACT</name>
<feature type="domain" description="TonB-dependent receptor plug" evidence="9">
    <location>
        <begin position="154"/>
        <end position="232"/>
    </location>
</feature>
<dbReference type="EMBL" id="JAFKCU010000001">
    <property type="protein sequence ID" value="MBN7815010.1"/>
    <property type="molecule type" value="Genomic_DNA"/>
</dbReference>
<dbReference type="RefSeq" id="WP_206585647.1">
    <property type="nucleotide sequence ID" value="NZ_JAFKCU010000001.1"/>
</dbReference>
<dbReference type="PANTHER" id="PTHR30069">
    <property type="entry name" value="TONB-DEPENDENT OUTER MEMBRANE RECEPTOR"/>
    <property type="match status" value="1"/>
</dbReference>
<accession>A0ABS3CDY1</accession>
<dbReference type="InterPro" id="IPR012910">
    <property type="entry name" value="Plug_dom"/>
</dbReference>
<dbReference type="InterPro" id="IPR036942">
    <property type="entry name" value="Beta-barrel_TonB_sf"/>
</dbReference>
<proteinExistence type="inferred from homology"/>
<comment type="subcellular location">
    <subcellularLocation>
        <location evidence="1 8">Cell outer membrane</location>
        <topology evidence="1 8">Multi-pass membrane protein</topology>
    </subcellularLocation>
</comment>
<keyword evidence="2 8" id="KW-0813">Transport</keyword>
<dbReference type="InterPro" id="IPR008969">
    <property type="entry name" value="CarboxyPept-like_regulatory"/>
</dbReference>
<keyword evidence="11" id="KW-0675">Receptor</keyword>
<evidence type="ECO:0000256" key="1">
    <source>
        <dbReference type="ARBA" id="ARBA00004571"/>
    </source>
</evidence>
<keyword evidence="4 8" id="KW-0812">Transmembrane</keyword>
<keyword evidence="5" id="KW-0732">Signal</keyword>
<keyword evidence="12" id="KW-1185">Reference proteome</keyword>
<reference evidence="11 12" key="1">
    <citation type="submission" date="2021-03" db="EMBL/GenBank/DDBJ databases">
        <title>novel species isolated from a fishpond in China.</title>
        <authorList>
            <person name="Lu H."/>
            <person name="Cai Z."/>
        </authorList>
    </citation>
    <scope>NUCLEOTIDE SEQUENCE [LARGE SCALE GENOMIC DNA]</scope>
    <source>
        <strain evidence="11 12">YJ13C</strain>
    </source>
</reference>
<gene>
    <name evidence="11" type="ORF">J0A69_06195</name>
</gene>
<dbReference type="SUPFAM" id="SSF56935">
    <property type="entry name" value="Porins"/>
    <property type="match status" value="1"/>
</dbReference>
<evidence type="ECO:0000256" key="7">
    <source>
        <dbReference type="ARBA" id="ARBA00023237"/>
    </source>
</evidence>
<evidence type="ECO:0000313" key="11">
    <source>
        <dbReference type="EMBL" id="MBN7815010.1"/>
    </source>
</evidence>